<dbReference type="SUPFAM" id="SSF51735">
    <property type="entry name" value="NAD(P)-binding Rossmann-fold domains"/>
    <property type="match status" value="1"/>
</dbReference>
<dbReference type="PANTHER" id="PTHR43818">
    <property type="entry name" value="BCDNA.GH03377"/>
    <property type="match status" value="1"/>
</dbReference>
<dbReference type="GO" id="GO:0016491">
    <property type="term" value="F:oxidoreductase activity"/>
    <property type="evidence" value="ECO:0007669"/>
    <property type="project" value="UniProtKB-KW"/>
</dbReference>
<dbReference type="Gene3D" id="3.40.50.720">
    <property type="entry name" value="NAD(P)-binding Rossmann-like Domain"/>
    <property type="match status" value="1"/>
</dbReference>
<dbReference type="Pfam" id="PF22725">
    <property type="entry name" value="GFO_IDH_MocA_C3"/>
    <property type="match status" value="1"/>
</dbReference>
<dbReference type="InterPro" id="IPR000683">
    <property type="entry name" value="Gfo/Idh/MocA-like_OxRdtase_N"/>
</dbReference>
<evidence type="ECO:0000313" key="4">
    <source>
        <dbReference type="EMBL" id="RJP73519.1"/>
    </source>
</evidence>
<organism evidence="4 5">
    <name type="scientific">Candidatus Abyssobacteria bacterium SURF_17</name>
    <dbReference type="NCBI Taxonomy" id="2093361"/>
    <lineage>
        <taxon>Bacteria</taxon>
        <taxon>Pseudomonadati</taxon>
        <taxon>Candidatus Hydrogenedentota</taxon>
        <taxon>Candidatus Abyssobacteria</taxon>
    </lineage>
</organism>
<dbReference type="SUPFAM" id="SSF55347">
    <property type="entry name" value="Glyceraldehyde-3-phosphate dehydrogenase-like, C-terminal domain"/>
    <property type="match status" value="1"/>
</dbReference>
<keyword evidence="1" id="KW-0560">Oxidoreductase</keyword>
<evidence type="ECO:0000259" key="2">
    <source>
        <dbReference type="Pfam" id="PF01408"/>
    </source>
</evidence>
<dbReference type="InterPro" id="IPR055170">
    <property type="entry name" value="GFO_IDH_MocA-like_dom"/>
</dbReference>
<dbReference type="EMBL" id="QZKI01000026">
    <property type="protein sequence ID" value="RJP73519.1"/>
    <property type="molecule type" value="Genomic_DNA"/>
</dbReference>
<accession>A0A419F4Z0</accession>
<evidence type="ECO:0000313" key="5">
    <source>
        <dbReference type="Proteomes" id="UP000285961"/>
    </source>
</evidence>
<reference evidence="4 5" key="1">
    <citation type="journal article" date="2017" name="ISME J.">
        <title>Energy and carbon metabolisms in a deep terrestrial subsurface fluid microbial community.</title>
        <authorList>
            <person name="Momper L."/>
            <person name="Jungbluth S.P."/>
            <person name="Lee M.D."/>
            <person name="Amend J.P."/>
        </authorList>
    </citation>
    <scope>NUCLEOTIDE SEQUENCE [LARGE SCALE GENOMIC DNA]</scope>
    <source>
        <strain evidence="4">SURF_17</strain>
    </source>
</reference>
<feature type="domain" description="Gfo/Idh/MocA-like oxidoreductase N-terminal" evidence="2">
    <location>
        <begin position="7"/>
        <end position="119"/>
    </location>
</feature>
<evidence type="ECO:0000259" key="3">
    <source>
        <dbReference type="Pfam" id="PF22725"/>
    </source>
</evidence>
<gene>
    <name evidence="4" type="ORF">C4532_04195</name>
</gene>
<dbReference type="InterPro" id="IPR036291">
    <property type="entry name" value="NAD(P)-bd_dom_sf"/>
</dbReference>
<dbReference type="Pfam" id="PF01408">
    <property type="entry name" value="GFO_IDH_MocA"/>
    <property type="match status" value="1"/>
</dbReference>
<dbReference type="GO" id="GO:0000166">
    <property type="term" value="F:nucleotide binding"/>
    <property type="evidence" value="ECO:0007669"/>
    <property type="project" value="InterPro"/>
</dbReference>
<sequence length="357" mass="38443">MNTPSGVAFVGAGFISYLHLFAIRSNPNVRLVALASRSRDIAENRGRIFNADPYTFDNMGTMLGRKDIDIVCVLSPNSLHAEHALAAIKAGKHIVIEKPMTVTLADADAIVKAAESAGVGIGYAENQVFAPVLMKGRELVEQGAIGKVKSVVGFCGHGGPSKAGWFWKPQFSGGGANIDLGPHTLESALYLAGKPAIKRVKSSQITEAPEGGIDVKAEFVLESDNGIEFTITSSWLEEDDNFYYEVFGEKGSIKCVFAPVPQFVTLFPEQGEPEDIEFPGRFDMHLDKYVASMGYVGQLEHFEKCFRTGAIPSESGTDGRTVLRILGAAYLSAAKQAPVELSSIPSDKTPIQLWLGN</sequence>
<dbReference type="Proteomes" id="UP000285961">
    <property type="component" value="Unassembled WGS sequence"/>
</dbReference>
<evidence type="ECO:0000256" key="1">
    <source>
        <dbReference type="ARBA" id="ARBA00023002"/>
    </source>
</evidence>
<name>A0A419F4Z0_9BACT</name>
<comment type="caution">
    <text evidence="4">The sequence shown here is derived from an EMBL/GenBank/DDBJ whole genome shotgun (WGS) entry which is preliminary data.</text>
</comment>
<protein>
    <submittedName>
        <fullName evidence="4">Gfo/Idh/MocA family oxidoreductase</fullName>
    </submittedName>
</protein>
<proteinExistence type="predicted"/>
<dbReference type="PANTHER" id="PTHR43818:SF11">
    <property type="entry name" value="BCDNA.GH03377"/>
    <property type="match status" value="1"/>
</dbReference>
<feature type="domain" description="GFO/IDH/MocA-like oxidoreductase" evidence="3">
    <location>
        <begin position="137"/>
        <end position="253"/>
    </location>
</feature>
<dbReference type="Gene3D" id="3.30.360.10">
    <property type="entry name" value="Dihydrodipicolinate Reductase, domain 2"/>
    <property type="match status" value="1"/>
</dbReference>
<dbReference type="AlphaFoldDB" id="A0A419F4Z0"/>
<dbReference type="InterPro" id="IPR050463">
    <property type="entry name" value="Gfo/Idh/MocA_oxidrdct_glycsds"/>
</dbReference>